<dbReference type="Pfam" id="PF01116">
    <property type="entry name" value="F_bP_aldolase"/>
    <property type="match status" value="1"/>
</dbReference>
<evidence type="ECO:0000256" key="4">
    <source>
        <dbReference type="ARBA" id="ARBA00023239"/>
    </source>
</evidence>
<reference evidence="5 6" key="1">
    <citation type="submission" date="2023-07" db="EMBL/GenBank/DDBJ databases">
        <title>Genomic Encyclopedia of Type Strains, Phase IV (KMG-IV): sequencing the most valuable type-strain genomes for metagenomic binning, comparative biology and taxonomic classification.</title>
        <authorList>
            <person name="Goeker M."/>
        </authorList>
    </citation>
    <scope>NUCLEOTIDE SEQUENCE [LARGE SCALE GENOMIC DNA]</scope>
    <source>
        <strain evidence="5 6">DSM 1400</strain>
    </source>
</reference>
<dbReference type="EC" id="4.1.2.13" evidence="5"/>
<dbReference type="GO" id="GO:0004332">
    <property type="term" value="F:fructose-bisphosphate aldolase activity"/>
    <property type="evidence" value="ECO:0007669"/>
    <property type="project" value="UniProtKB-EC"/>
</dbReference>
<keyword evidence="3" id="KW-0862">Zinc</keyword>
<evidence type="ECO:0000313" key="6">
    <source>
        <dbReference type="Proteomes" id="UP001224418"/>
    </source>
</evidence>
<dbReference type="PANTHER" id="PTHR30304">
    <property type="entry name" value="D-TAGATOSE-1,6-BISPHOSPHATE ALDOLASE"/>
    <property type="match status" value="1"/>
</dbReference>
<keyword evidence="6" id="KW-1185">Reference proteome</keyword>
<evidence type="ECO:0000313" key="5">
    <source>
        <dbReference type="EMBL" id="MDQ0479946.1"/>
    </source>
</evidence>
<keyword evidence="2" id="KW-0479">Metal-binding</keyword>
<dbReference type="SUPFAM" id="SSF51569">
    <property type="entry name" value="Aldolase"/>
    <property type="match status" value="1"/>
</dbReference>
<dbReference type="CDD" id="cd00947">
    <property type="entry name" value="TBP_aldolase_IIB"/>
    <property type="match status" value="1"/>
</dbReference>
<dbReference type="InterPro" id="IPR013785">
    <property type="entry name" value="Aldolase_TIM"/>
</dbReference>
<dbReference type="Proteomes" id="UP001224418">
    <property type="component" value="Unassembled WGS sequence"/>
</dbReference>
<dbReference type="InterPro" id="IPR000771">
    <property type="entry name" value="FBA_II"/>
</dbReference>
<keyword evidence="4 5" id="KW-0456">Lyase</keyword>
<dbReference type="InterPro" id="IPR011289">
    <property type="entry name" value="Fruc_bis_ald_class-2"/>
</dbReference>
<dbReference type="NCBIfam" id="TIGR01859">
    <property type="entry name" value="fruc_bis_ald"/>
    <property type="match status" value="1"/>
</dbReference>
<dbReference type="EMBL" id="JAUSWN010000013">
    <property type="protein sequence ID" value="MDQ0479946.1"/>
    <property type="molecule type" value="Genomic_DNA"/>
</dbReference>
<sequence length="316" mass="34582">MPLVTTKEMFAKAFQGGYAIGAFNINNMEIVQAIVDGAKEKNSPVILQVSSSAMKYMRPTYLKHLVDAACEESGIEIALHLDHGPDFETCKKAVDVGFTSVMIDGSHFPFEENIKVTKQVVEYAHSRGVVVEAELGKLAGVEDEVKVASKDATYTDPDEAVEFVKATGVDSLAIAIGTSHGAYKFKGDAKLDFDRLELITKKLEENGFHNFPIVLHGASAVDPKYVEMCNNYGGNLAGAKGVPTEMLRKASSMSVCKINMDTDLRLAMTGSIRKMFGDKPEVFDPRKYLGFSRDNIQKLVEDKIVDILGSENVLNK</sequence>
<evidence type="ECO:0000256" key="1">
    <source>
        <dbReference type="ARBA" id="ARBA00001947"/>
    </source>
</evidence>
<organism evidence="5 6">
    <name type="scientific">Hathewaya limosa</name>
    <name type="common">Clostridium limosum</name>
    <dbReference type="NCBI Taxonomy" id="1536"/>
    <lineage>
        <taxon>Bacteria</taxon>
        <taxon>Bacillati</taxon>
        <taxon>Bacillota</taxon>
        <taxon>Clostridia</taxon>
        <taxon>Eubacteriales</taxon>
        <taxon>Clostridiaceae</taxon>
        <taxon>Hathewaya</taxon>
    </lineage>
</organism>
<dbReference type="Gene3D" id="3.20.20.70">
    <property type="entry name" value="Aldolase class I"/>
    <property type="match status" value="1"/>
</dbReference>
<proteinExistence type="predicted"/>
<dbReference type="RefSeq" id="WP_307355863.1">
    <property type="nucleotide sequence ID" value="NZ_BAAACJ010000030.1"/>
</dbReference>
<evidence type="ECO:0000256" key="2">
    <source>
        <dbReference type="ARBA" id="ARBA00022723"/>
    </source>
</evidence>
<comment type="cofactor">
    <cofactor evidence="1">
        <name>Zn(2+)</name>
        <dbReference type="ChEBI" id="CHEBI:29105"/>
    </cofactor>
</comment>
<evidence type="ECO:0000256" key="3">
    <source>
        <dbReference type="ARBA" id="ARBA00022833"/>
    </source>
</evidence>
<dbReference type="NCBIfam" id="TIGR00167">
    <property type="entry name" value="cbbA"/>
    <property type="match status" value="1"/>
</dbReference>
<gene>
    <name evidence="5" type="ORF">QOZ93_001689</name>
</gene>
<dbReference type="InterPro" id="IPR050246">
    <property type="entry name" value="Class_II_FBP_aldolase"/>
</dbReference>
<dbReference type="PIRSF" id="PIRSF001359">
    <property type="entry name" value="F_bP_aldolase_II"/>
    <property type="match status" value="1"/>
</dbReference>
<protein>
    <submittedName>
        <fullName evidence="5">Fructose-bisphosphate aldolase class II</fullName>
        <ecNumber evidence="5">4.1.2.13</ecNumber>
    </submittedName>
</protein>
<comment type="caution">
    <text evidence="5">The sequence shown here is derived from an EMBL/GenBank/DDBJ whole genome shotgun (WGS) entry which is preliminary data.</text>
</comment>
<name>A0ABU0JS76_HATLI</name>
<dbReference type="PANTHER" id="PTHR30304:SF0">
    <property type="entry name" value="D-TAGATOSE-1,6-BISPHOSPHATE ALDOLASE SUBUNIT GATY-RELATED"/>
    <property type="match status" value="1"/>
</dbReference>
<accession>A0ABU0JS76</accession>